<dbReference type="Gene3D" id="3.10.250.10">
    <property type="entry name" value="SRCR-like domain"/>
    <property type="match status" value="1"/>
</dbReference>
<organism evidence="6">
    <name type="scientific">Capitella teleta</name>
    <name type="common">Polychaete worm</name>
    <dbReference type="NCBI Taxonomy" id="283909"/>
    <lineage>
        <taxon>Eukaryota</taxon>
        <taxon>Metazoa</taxon>
        <taxon>Spiralia</taxon>
        <taxon>Lophotrochozoa</taxon>
        <taxon>Annelida</taxon>
        <taxon>Polychaeta</taxon>
        <taxon>Sedentaria</taxon>
        <taxon>Scolecida</taxon>
        <taxon>Capitellidae</taxon>
        <taxon>Capitella</taxon>
    </lineage>
</organism>
<dbReference type="STRING" id="283909.R7U9A6"/>
<dbReference type="EnsemblMetazoa" id="CapteT133022">
    <property type="protein sequence ID" value="CapteP133022"/>
    <property type="gene ID" value="CapteG133022"/>
</dbReference>
<evidence type="ECO:0000256" key="4">
    <source>
        <dbReference type="PROSITE-ProRule" id="PRU00196"/>
    </source>
</evidence>
<evidence type="ECO:0000259" key="5">
    <source>
        <dbReference type="PROSITE" id="PS50287"/>
    </source>
</evidence>
<dbReference type="FunFam" id="3.10.250.10:FF:000005">
    <property type="entry name" value="Neurotrypsin isoform A"/>
    <property type="match status" value="1"/>
</dbReference>
<dbReference type="Proteomes" id="UP000014760">
    <property type="component" value="Unassembled WGS sequence"/>
</dbReference>
<reference evidence="7" key="3">
    <citation type="submission" date="2015-06" db="UniProtKB">
        <authorList>
            <consortium name="EnsemblMetazoa"/>
        </authorList>
    </citation>
    <scope>IDENTIFICATION</scope>
</reference>
<evidence type="ECO:0000256" key="1">
    <source>
        <dbReference type="ARBA" id="ARBA00022729"/>
    </source>
</evidence>
<dbReference type="Pfam" id="PF00530">
    <property type="entry name" value="SRCR"/>
    <property type="match status" value="1"/>
</dbReference>
<evidence type="ECO:0000256" key="2">
    <source>
        <dbReference type="ARBA" id="ARBA00023157"/>
    </source>
</evidence>
<dbReference type="HOGENOM" id="CLU_002555_6_1_1"/>
<sequence length="107" mass="11651">MRVRNWEARSYNGYSGFGGVLEVYSNGTWGTVCDDGFMDPSARVACRSFGYNHGVAVCCAAFGWGTDRILLDEVSCSGSEQNIGSCVHNEIGNHDCRHNEDAGILCF</sequence>
<dbReference type="PRINTS" id="PR00258">
    <property type="entry name" value="SPERACTRCPTR"/>
</dbReference>
<dbReference type="PROSITE" id="PS50287">
    <property type="entry name" value="SRCR_2"/>
    <property type="match status" value="1"/>
</dbReference>
<evidence type="ECO:0000313" key="7">
    <source>
        <dbReference type="EnsemblMetazoa" id="CapteP133022"/>
    </source>
</evidence>
<dbReference type="EMBL" id="AMQN01024969">
    <property type="status" value="NOT_ANNOTATED_CDS"/>
    <property type="molecule type" value="Genomic_DNA"/>
</dbReference>
<dbReference type="PANTHER" id="PTHR48071:SF18">
    <property type="entry name" value="DELETED IN MALIGNANT BRAIN TUMORS 1 PROTEIN-RELATED"/>
    <property type="match status" value="1"/>
</dbReference>
<dbReference type="SMART" id="SM00202">
    <property type="entry name" value="SR"/>
    <property type="match status" value="1"/>
</dbReference>
<gene>
    <name evidence="6" type="ORF">CAPTEDRAFT_133022</name>
</gene>
<accession>R7U9A6</accession>
<proteinExistence type="predicted"/>
<dbReference type="InterPro" id="IPR001190">
    <property type="entry name" value="SRCR"/>
</dbReference>
<keyword evidence="3" id="KW-0325">Glycoprotein</keyword>
<dbReference type="PANTHER" id="PTHR48071">
    <property type="entry name" value="SRCR DOMAIN-CONTAINING PROTEIN"/>
    <property type="match status" value="1"/>
</dbReference>
<dbReference type="OrthoDB" id="10066015at2759"/>
<dbReference type="AlphaFoldDB" id="R7U9A6"/>
<comment type="caution">
    <text evidence="4">Lacks conserved residue(s) required for the propagation of feature annotation.</text>
</comment>
<dbReference type="EMBL" id="KB303927">
    <property type="protein sequence ID" value="ELU02559.1"/>
    <property type="molecule type" value="Genomic_DNA"/>
</dbReference>
<keyword evidence="8" id="KW-1185">Reference proteome</keyword>
<feature type="disulfide bond" evidence="4">
    <location>
        <begin position="76"/>
        <end position="86"/>
    </location>
</feature>
<dbReference type="OMA" id="VEYANCA"/>
<evidence type="ECO:0000313" key="8">
    <source>
        <dbReference type="Proteomes" id="UP000014760"/>
    </source>
</evidence>
<protein>
    <recommendedName>
        <fullName evidence="5">SRCR domain-containing protein</fullName>
    </recommendedName>
</protein>
<dbReference type="GO" id="GO:0016020">
    <property type="term" value="C:membrane"/>
    <property type="evidence" value="ECO:0007669"/>
    <property type="project" value="InterPro"/>
</dbReference>
<reference evidence="6 8" key="2">
    <citation type="journal article" date="2013" name="Nature">
        <title>Insights into bilaterian evolution from three spiralian genomes.</title>
        <authorList>
            <person name="Simakov O."/>
            <person name="Marletaz F."/>
            <person name="Cho S.J."/>
            <person name="Edsinger-Gonzales E."/>
            <person name="Havlak P."/>
            <person name="Hellsten U."/>
            <person name="Kuo D.H."/>
            <person name="Larsson T."/>
            <person name="Lv J."/>
            <person name="Arendt D."/>
            <person name="Savage R."/>
            <person name="Osoegawa K."/>
            <person name="de Jong P."/>
            <person name="Grimwood J."/>
            <person name="Chapman J.A."/>
            <person name="Shapiro H."/>
            <person name="Aerts A."/>
            <person name="Otillar R.P."/>
            <person name="Terry A.Y."/>
            <person name="Boore J.L."/>
            <person name="Grigoriev I.V."/>
            <person name="Lindberg D.R."/>
            <person name="Seaver E.C."/>
            <person name="Weisblat D.A."/>
            <person name="Putnam N.H."/>
            <person name="Rokhsar D.S."/>
        </authorList>
    </citation>
    <scope>NUCLEOTIDE SEQUENCE</scope>
    <source>
        <strain evidence="6 8">I ESC-2004</strain>
    </source>
</reference>
<dbReference type="PROSITE" id="PS00420">
    <property type="entry name" value="SRCR_1"/>
    <property type="match status" value="1"/>
</dbReference>
<evidence type="ECO:0000256" key="3">
    <source>
        <dbReference type="ARBA" id="ARBA00023180"/>
    </source>
</evidence>
<dbReference type="SUPFAM" id="SSF56487">
    <property type="entry name" value="SRCR-like"/>
    <property type="match status" value="1"/>
</dbReference>
<feature type="domain" description="SRCR" evidence="5">
    <location>
        <begin position="8"/>
        <end position="107"/>
    </location>
</feature>
<dbReference type="InterPro" id="IPR036772">
    <property type="entry name" value="SRCR-like_dom_sf"/>
</dbReference>
<keyword evidence="2 4" id="KW-1015">Disulfide bond</keyword>
<reference evidence="8" key="1">
    <citation type="submission" date="2012-12" db="EMBL/GenBank/DDBJ databases">
        <authorList>
            <person name="Hellsten U."/>
            <person name="Grimwood J."/>
            <person name="Chapman J.A."/>
            <person name="Shapiro H."/>
            <person name="Aerts A."/>
            <person name="Otillar R.P."/>
            <person name="Terry A.Y."/>
            <person name="Boore J.L."/>
            <person name="Simakov O."/>
            <person name="Marletaz F."/>
            <person name="Cho S.-J."/>
            <person name="Edsinger-Gonzales E."/>
            <person name="Havlak P."/>
            <person name="Kuo D.-H."/>
            <person name="Larsson T."/>
            <person name="Lv J."/>
            <person name="Arendt D."/>
            <person name="Savage R."/>
            <person name="Osoegawa K."/>
            <person name="de Jong P."/>
            <person name="Lindberg D.R."/>
            <person name="Seaver E.C."/>
            <person name="Weisblat D.A."/>
            <person name="Putnam N.H."/>
            <person name="Grigoriev I.V."/>
            <person name="Rokhsar D.S."/>
        </authorList>
    </citation>
    <scope>NUCLEOTIDE SEQUENCE</scope>
    <source>
        <strain evidence="8">I ESC-2004</strain>
    </source>
</reference>
<keyword evidence="1" id="KW-0732">Signal</keyword>
<evidence type="ECO:0000313" key="6">
    <source>
        <dbReference type="EMBL" id="ELU02559.1"/>
    </source>
</evidence>
<name>R7U9A6_CAPTE</name>